<evidence type="ECO:0000313" key="2">
    <source>
        <dbReference type="Proteomes" id="UP000078387"/>
    </source>
</evidence>
<organism evidence="1 2">
    <name type="scientific">Entamoeba histolytica</name>
    <dbReference type="NCBI Taxonomy" id="5759"/>
    <lineage>
        <taxon>Eukaryota</taxon>
        <taxon>Amoebozoa</taxon>
        <taxon>Evosea</taxon>
        <taxon>Archamoebae</taxon>
        <taxon>Mastigamoebida</taxon>
        <taxon>Entamoebidae</taxon>
        <taxon>Entamoeba</taxon>
    </lineage>
</organism>
<accession>A0A5K1VJJ0</accession>
<name>A0A5K1VJJ0_ENTHI</name>
<dbReference type="VEuPathDB" id="AmoebaDB:KM1_025510"/>
<dbReference type="VEuPathDB" id="AmoebaDB:EHI8A_007960"/>
<dbReference type="AlphaFoldDB" id="A0A5K1VJJ0"/>
<dbReference type="EMBL" id="BDEQ01000001">
    <property type="protein sequence ID" value="GAT94682.1"/>
    <property type="molecule type" value="Genomic_DNA"/>
</dbReference>
<dbReference type="Proteomes" id="UP000078387">
    <property type="component" value="Unassembled WGS sequence"/>
</dbReference>
<dbReference type="VEuPathDB" id="AmoebaDB:EHI7A_010950"/>
<proteinExistence type="predicted"/>
<comment type="caution">
    <text evidence="1">The sequence shown here is derived from an EMBL/GenBank/DDBJ whole genome shotgun (WGS) entry which is preliminary data.</text>
</comment>
<protein>
    <submittedName>
        <fullName evidence="1">Uncharacterized protein</fullName>
    </submittedName>
</protein>
<sequence length="258" mass="30728">MAEQSQSNSTNSEYEEVLDNFDDIEIETPQPNDVIKKKQVIISREPMSQVIVFEIENWCKLGYSKIILFETSKQLFYEIKQVHLEYGCWYIKPTLLADNSFKISSILDPFYIVLHFLCLHNVHETTKFSSFEDLYSLLPSNSITELLKDILLQLVKKESNQYKINFPLIKETLIEKKKIIDNYLKSITKNESHQTKGIDKFLTKKIDNDCLFLYLGEYWYHLMNWKIPEEHIVYYADDYTKYEKKKKVTKKKTSKKKK</sequence>
<reference evidence="1 2" key="1">
    <citation type="submission" date="2016-05" db="EMBL/GenBank/DDBJ databases">
        <title>First whole genome sequencing of Entamoeba histolytica HM1:IMSS-clone-6.</title>
        <authorList>
            <person name="Mukherjee Avik.K."/>
            <person name="Izumyama S."/>
            <person name="Nakada-Tsukui K."/>
            <person name="Nozaki T."/>
        </authorList>
    </citation>
    <scope>NUCLEOTIDE SEQUENCE [LARGE SCALE GENOMIC DNA]</scope>
    <source>
        <strain evidence="1 2">HM1:IMSS clone 6</strain>
    </source>
</reference>
<gene>
    <name evidence="1" type="ORF">CL6EHI_024480</name>
</gene>
<dbReference type="VEuPathDB" id="AmoebaDB:EHI5A_023120"/>
<dbReference type="OMA" id="REPMNQV"/>
<dbReference type="VEuPathDB" id="AmoebaDB:EHI_024480"/>
<evidence type="ECO:0000313" key="1">
    <source>
        <dbReference type="EMBL" id="GAT94682.1"/>
    </source>
</evidence>